<dbReference type="UniPathway" id="UPA01057">
    <property type="reaction ID" value="UER00164"/>
</dbReference>
<gene>
    <name evidence="6 8" type="primary">menD</name>
    <name evidence="8" type="ORF">IDM48_02720</name>
</gene>
<dbReference type="InterPro" id="IPR004433">
    <property type="entry name" value="MenaQ_synth_MenD"/>
</dbReference>
<dbReference type="PANTHER" id="PTHR42916:SF1">
    <property type="entry name" value="PROTEIN PHYLLO, CHLOROPLASTIC"/>
    <property type="match status" value="1"/>
</dbReference>
<dbReference type="GO" id="GO:0000287">
    <property type="term" value="F:magnesium ion binding"/>
    <property type="evidence" value="ECO:0007669"/>
    <property type="project" value="UniProtKB-UniRule"/>
</dbReference>
<proteinExistence type="inferred from homology"/>
<keyword evidence="9" id="KW-1185">Reference proteome</keyword>
<keyword evidence="2 6" id="KW-0479">Metal-binding</keyword>
<comment type="similarity">
    <text evidence="6">Belongs to the TPP enzyme family. MenD subfamily.</text>
</comment>
<organism evidence="8 9">
    <name type="scientific">Rothia amarae</name>
    <dbReference type="NCBI Taxonomy" id="169480"/>
    <lineage>
        <taxon>Bacteria</taxon>
        <taxon>Bacillati</taxon>
        <taxon>Actinomycetota</taxon>
        <taxon>Actinomycetes</taxon>
        <taxon>Micrococcales</taxon>
        <taxon>Micrococcaceae</taxon>
        <taxon>Rothia</taxon>
    </lineage>
</organism>
<dbReference type="CDD" id="cd07037">
    <property type="entry name" value="TPP_PYR_MenD"/>
    <property type="match status" value="1"/>
</dbReference>
<dbReference type="Gene3D" id="3.40.50.970">
    <property type="match status" value="2"/>
</dbReference>
<dbReference type="UniPathway" id="UPA00079"/>
<keyword evidence="1 6" id="KW-0808">Transferase</keyword>
<evidence type="ECO:0000256" key="6">
    <source>
        <dbReference type="HAMAP-Rule" id="MF_01659"/>
    </source>
</evidence>
<keyword evidence="5 6" id="KW-0464">Manganese</keyword>
<dbReference type="NCBIfam" id="TIGR00173">
    <property type="entry name" value="menD"/>
    <property type="match status" value="1"/>
</dbReference>
<comment type="subunit">
    <text evidence="6">Homodimer.</text>
</comment>
<comment type="cofactor">
    <cofactor evidence="6">
        <name>thiamine diphosphate</name>
        <dbReference type="ChEBI" id="CHEBI:58937"/>
    </cofactor>
    <text evidence="6">Binds 1 thiamine pyrophosphate per subunit.</text>
</comment>
<dbReference type="KEGG" id="rama:IDM48_02720"/>
<name>A0A7H2BMP3_9MICC</name>
<evidence type="ECO:0000256" key="4">
    <source>
        <dbReference type="ARBA" id="ARBA00023052"/>
    </source>
</evidence>
<keyword evidence="3 6" id="KW-0460">Magnesium</keyword>
<dbReference type="InterPro" id="IPR012001">
    <property type="entry name" value="Thiamin_PyroP_enz_TPP-bd_dom"/>
</dbReference>
<evidence type="ECO:0000313" key="9">
    <source>
        <dbReference type="Proteomes" id="UP000516421"/>
    </source>
</evidence>
<comment type="pathway">
    <text evidence="6">Quinol/quinone metabolism; menaquinone biosynthesis.</text>
</comment>
<dbReference type="PIRSF" id="PIRSF004983">
    <property type="entry name" value="MenD"/>
    <property type="match status" value="1"/>
</dbReference>
<dbReference type="PANTHER" id="PTHR42916">
    <property type="entry name" value="2-SUCCINYL-5-ENOLPYRUVYL-6-HYDROXY-3-CYCLOHEXENE-1-CARBOXYLATE SYNTHASE"/>
    <property type="match status" value="1"/>
</dbReference>
<dbReference type="Pfam" id="PF02776">
    <property type="entry name" value="TPP_enzyme_N"/>
    <property type="match status" value="1"/>
</dbReference>
<evidence type="ECO:0000313" key="8">
    <source>
        <dbReference type="EMBL" id="QNV40939.1"/>
    </source>
</evidence>
<dbReference type="Gene3D" id="3.40.50.1220">
    <property type="entry name" value="TPP-binding domain"/>
    <property type="match status" value="1"/>
</dbReference>
<keyword evidence="4 6" id="KW-0786">Thiamine pyrophosphate</keyword>
<protein>
    <recommendedName>
        <fullName evidence="6">2-succinyl-5-enolpyruvyl-6-hydroxy-3-cyclohexene-1-carboxylate synthase</fullName>
        <shortName evidence="6">SEPHCHC synthase</shortName>
        <ecNumber evidence="6">2.2.1.9</ecNumber>
    </recommendedName>
    <alternativeName>
        <fullName evidence="6">Menaquinone biosynthesis protein MenD</fullName>
    </alternativeName>
</protein>
<dbReference type="GO" id="GO:0070204">
    <property type="term" value="F:2-succinyl-5-enolpyruvyl-6-hydroxy-3-cyclohexene-1-carboxylic-acid synthase activity"/>
    <property type="evidence" value="ECO:0007669"/>
    <property type="project" value="UniProtKB-UniRule"/>
</dbReference>
<reference evidence="8 9" key="1">
    <citation type="submission" date="2020-09" db="EMBL/GenBank/DDBJ databases">
        <title>Investigation of environmental microbe.</title>
        <authorList>
            <person name="Ou Y."/>
            <person name="Kang Q."/>
        </authorList>
    </citation>
    <scope>NUCLEOTIDE SEQUENCE [LARGE SCALE GENOMIC DNA]</scope>
    <source>
        <strain evidence="8 9">KJZ-9</strain>
    </source>
</reference>
<evidence type="ECO:0000256" key="5">
    <source>
        <dbReference type="ARBA" id="ARBA00023211"/>
    </source>
</evidence>
<evidence type="ECO:0000256" key="1">
    <source>
        <dbReference type="ARBA" id="ARBA00022679"/>
    </source>
</evidence>
<evidence type="ECO:0000256" key="3">
    <source>
        <dbReference type="ARBA" id="ARBA00022842"/>
    </source>
</evidence>
<dbReference type="GO" id="GO:0030145">
    <property type="term" value="F:manganese ion binding"/>
    <property type="evidence" value="ECO:0007669"/>
    <property type="project" value="UniProtKB-UniRule"/>
</dbReference>
<comment type="catalytic activity">
    <reaction evidence="6">
        <text>isochorismate + 2-oxoglutarate + H(+) = 5-enolpyruvoyl-6-hydroxy-2-succinyl-cyclohex-3-ene-1-carboxylate + CO2</text>
        <dbReference type="Rhea" id="RHEA:25593"/>
        <dbReference type="ChEBI" id="CHEBI:15378"/>
        <dbReference type="ChEBI" id="CHEBI:16526"/>
        <dbReference type="ChEBI" id="CHEBI:16810"/>
        <dbReference type="ChEBI" id="CHEBI:29780"/>
        <dbReference type="ChEBI" id="CHEBI:58818"/>
        <dbReference type="EC" id="2.2.1.9"/>
    </reaction>
</comment>
<comment type="pathway">
    <text evidence="6">Quinol/quinone metabolism; 1,4-dihydroxy-2-naphthoate biosynthesis; 1,4-dihydroxy-2-naphthoate from chorismate: step 2/7.</text>
</comment>
<dbReference type="EMBL" id="CP061538">
    <property type="protein sequence ID" value="QNV40939.1"/>
    <property type="molecule type" value="Genomic_DNA"/>
</dbReference>
<comment type="cofactor">
    <cofactor evidence="6">
        <name>Mg(2+)</name>
        <dbReference type="ChEBI" id="CHEBI:18420"/>
    </cofactor>
    <cofactor evidence="6">
        <name>Mn(2+)</name>
        <dbReference type="ChEBI" id="CHEBI:29035"/>
    </cofactor>
</comment>
<feature type="domain" description="Thiamine pyrophosphate enzyme N-terminal TPP-binding" evidence="7">
    <location>
        <begin position="6"/>
        <end position="114"/>
    </location>
</feature>
<comment type="function">
    <text evidence="6">Catalyzes the thiamine diphosphate-dependent decarboxylation of 2-oxoglutarate and the subsequent addition of the resulting succinic semialdehyde-thiamine pyrophosphate anion to isochorismate to yield 2-succinyl-5-enolpyruvyl-6-hydroxy-3-cyclohexene-1-carboxylate (SEPHCHC).</text>
</comment>
<dbReference type="SUPFAM" id="SSF52518">
    <property type="entry name" value="Thiamin diphosphate-binding fold (THDP-binding)"/>
    <property type="match status" value="2"/>
</dbReference>
<keyword evidence="6" id="KW-0474">Menaquinone biosynthesis</keyword>
<dbReference type="AlphaFoldDB" id="A0A7H2BMP3"/>
<sequence>MMMAVSVLDSLVRAGLEHVVISPGSRSAPLAYALAALDAHGVVSSHVRIDERSASFLALGLAKKSATPVGIVTTSGTAVGELMPAVMEAYHSGIPLVVLSADRPPRLRGSGANQTTTQPGIFGTFVRAEVDLTDYPHDESGAQTVALAHALSVAFGKDGQWRDNTSTPRGPVHLNLAFDTPLTPPAKLGKILTQWARSLKDDVASDSHPMSHASALQVQVLEDIPDVSTGYKTVVIAGDSAGQIAQDFAESLALPLFAEPSAGLTGAQNAVLSYRALQGSELWKSIERVVLFGHPTLSRPITALLEHPSLEKAVYTPAAPSWFEPGQRAEKPISDLRELAQFAGSTQDLTVQGGESWLNAWQNAGRAVHEDLMDEVRRYRTTGKNNGRAAGMSLALSSWEAAANNGEVLLCGSSNLIRDLDIIAPWNTARSAGQPVPQVFASRGLAGIDGTLSVGAGISLASALNGEPAQSVRILCGDITFLHDASSMNIGPLEKKPHLTVDVLDDNGGGIFATLEHGQLGKHPDFSATVERFFTTPHAVNLQDVAHAFGEHNGITVNIHRVSSQEGGK</sequence>
<evidence type="ECO:0000259" key="7">
    <source>
        <dbReference type="Pfam" id="PF02776"/>
    </source>
</evidence>
<accession>A0A7H2BMP3</accession>
<dbReference type="InterPro" id="IPR029061">
    <property type="entry name" value="THDP-binding"/>
</dbReference>
<dbReference type="EC" id="2.2.1.9" evidence="6"/>
<dbReference type="HAMAP" id="MF_01659">
    <property type="entry name" value="MenD"/>
    <property type="match status" value="1"/>
</dbReference>
<dbReference type="GO" id="GO:0030976">
    <property type="term" value="F:thiamine pyrophosphate binding"/>
    <property type="evidence" value="ECO:0007669"/>
    <property type="project" value="UniProtKB-UniRule"/>
</dbReference>
<evidence type="ECO:0000256" key="2">
    <source>
        <dbReference type="ARBA" id="ARBA00022723"/>
    </source>
</evidence>
<dbReference type="GO" id="GO:0009234">
    <property type="term" value="P:menaquinone biosynthetic process"/>
    <property type="evidence" value="ECO:0007669"/>
    <property type="project" value="UniProtKB-UniRule"/>
</dbReference>
<dbReference type="Proteomes" id="UP000516421">
    <property type="component" value="Chromosome"/>
</dbReference>